<feature type="chain" id="PRO_5043050579" evidence="1">
    <location>
        <begin position="22"/>
        <end position="286"/>
    </location>
</feature>
<evidence type="ECO:0000256" key="1">
    <source>
        <dbReference type="SAM" id="SignalP"/>
    </source>
</evidence>
<organism evidence="2 3">
    <name type="scientific">Rubellicoccus peritrichatus</name>
    <dbReference type="NCBI Taxonomy" id="3080537"/>
    <lineage>
        <taxon>Bacteria</taxon>
        <taxon>Pseudomonadati</taxon>
        <taxon>Verrucomicrobiota</taxon>
        <taxon>Opitutia</taxon>
        <taxon>Puniceicoccales</taxon>
        <taxon>Cerasicoccaceae</taxon>
        <taxon>Rubellicoccus</taxon>
    </lineage>
</organism>
<dbReference type="Proteomes" id="UP001304300">
    <property type="component" value="Chromosome"/>
</dbReference>
<keyword evidence="1" id="KW-0732">Signal</keyword>
<gene>
    <name evidence="2" type="ORF">RZN69_12435</name>
</gene>
<reference evidence="2 3" key="1">
    <citation type="submission" date="2023-10" db="EMBL/GenBank/DDBJ databases">
        <title>Rubellicoccus peritrichatus gen. nov., sp. nov., isolated from an algae of coral reef tank.</title>
        <authorList>
            <person name="Luo J."/>
        </authorList>
    </citation>
    <scope>NUCLEOTIDE SEQUENCE [LARGE SCALE GENOMIC DNA]</scope>
    <source>
        <strain evidence="2 3">CR14</strain>
    </source>
</reference>
<dbReference type="KEGG" id="puo:RZN69_12435"/>
<name>A0AAQ3LCA9_9BACT</name>
<dbReference type="EMBL" id="CP136920">
    <property type="protein sequence ID" value="WOO39424.1"/>
    <property type="molecule type" value="Genomic_DNA"/>
</dbReference>
<protein>
    <submittedName>
        <fullName evidence="2">Uncharacterized protein</fullName>
    </submittedName>
</protein>
<dbReference type="AlphaFoldDB" id="A0AAQ3LCA9"/>
<sequence>MNIRKISLFTFLTAVPGLMFAEAKVNIAEDDASYGNYNNGWGSDQNSGGGFGPWTLVSTATDESKQTWAGFYVAPSSNHGLDTIAYNGKAWGMYANGQRFEETIAFRDLSRPLESRDTFSLFFEFDGFSTKWSADTLRPGRAGFALRVADSPDTLDDYRKGARFIFETVDSSGNYIVSDSVNEWNTKVKVDPKGAMVSVTPRGFYSYDLEIKTLGDGVMHKFPARRFAGKARDLVQNIAIFALNTETNDVYFSGLQVARPLPPADEAVKSLVSKSKPATTDKSDTN</sequence>
<feature type="signal peptide" evidence="1">
    <location>
        <begin position="1"/>
        <end position="21"/>
    </location>
</feature>
<dbReference type="RefSeq" id="WP_317831310.1">
    <property type="nucleotide sequence ID" value="NZ_CP136920.1"/>
</dbReference>
<accession>A0AAQ3LCA9</accession>
<proteinExistence type="predicted"/>
<evidence type="ECO:0000313" key="2">
    <source>
        <dbReference type="EMBL" id="WOO39424.1"/>
    </source>
</evidence>
<keyword evidence="3" id="KW-1185">Reference proteome</keyword>
<evidence type="ECO:0000313" key="3">
    <source>
        <dbReference type="Proteomes" id="UP001304300"/>
    </source>
</evidence>